<proteinExistence type="predicted"/>
<evidence type="ECO:0000256" key="1">
    <source>
        <dbReference type="SAM" id="MobiDB-lite"/>
    </source>
</evidence>
<keyword evidence="2" id="KW-0472">Membrane</keyword>
<organism evidence="3 4">
    <name type="scientific">Hyaloscypha variabilis (strain UAMH 11265 / GT02V1 / F)</name>
    <name type="common">Meliniomyces variabilis</name>
    <dbReference type="NCBI Taxonomy" id="1149755"/>
    <lineage>
        <taxon>Eukaryota</taxon>
        <taxon>Fungi</taxon>
        <taxon>Dikarya</taxon>
        <taxon>Ascomycota</taxon>
        <taxon>Pezizomycotina</taxon>
        <taxon>Leotiomycetes</taxon>
        <taxon>Helotiales</taxon>
        <taxon>Hyaloscyphaceae</taxon>
        <taxon>Hyaloscypha</taxon>
        <taxon>Hyaloscypha variabilis</taxon>
    </lineage>
</organism>
<accession>A0A2J6RAL4</accession>
<dbReference type="Proteomes" id="UP000235786">
    <property type="component" value="Unassembled WGS sequence"/>
</dbReference>
<dbReference type="AlphaFoldDB" id="A0A2J6RAL4"/>
<keyword evidence="4" id="KW-1185">Reference proteome</keyword>
<feature type="transmembrane region" description="Helical" evidence="2">
    <location>
        <begin position="30"/>
        <end position="49"/>
    </location>
</feature>
<reference evidence="3 4" key="1">
    <citation type="submission" date="2016-04" db="EMBL/GenBank/DDBJ databases">
        <title>A degradative enzymes factory behind the ericoid mycorrhizal symbiosis.</title>
        <authorList>
            <consortium name="DOE Joint Genome Institute"/>
            <person name="Martino E."/>
            <person name="Morin E."/>
            <person name="Grelet G."/>
            <person name="Kuo A."/>
            <person name="Kohler A."/>
            <person name="Daghino S."/>
            <person name="Barry K."/>
            <person name="Choi C."/>
            <person name="Cichocki N."/>
            <person name="Clum A."/>
            <person name="Copeland A."/>
            <person name="Hainaut M."/>
            <person name="Haridas S."/>
            <person name="Labutti K."/>
            <person name="Lindquist E."/>
            <person name="Lipzen A."/>
            <person name="Khouja H.-R."/>
            <person name="Murat C."/>
            <person name="Ohm R."/>
            <person name="Olson A."/>
            <person name="Spatafora J."/>
            <person name="Veneault-Fourrey C."/>
            <person name="Henrissat B."/>
            <person name="Grigoriev I."/>
            <person name="Martin F."/>
            <person name="Perotto S."/>
        </authorList>
    </citation>
    <scope>NUCLEOTIDE SEQUENCE [LARGE SCALE GENOMIC DNA]</scope>
    <source>
        <strain evidence="3 4">F</strain>
    </source>
</reference>
<sequence length="127" mass="13999">MAPTEPNHMGNLVDLLLEWIRGSIKRDLKLKVKVTIIGFAIFVQFLGNVALYNSLALELAPVWIGISQLFAYITKRHGICAALALVVDLFLTCILAIIGIIHCSGSREEPEPEPESETIPKKSQTQS</sequence>
<evidence type="ECO:0000313" key="3">
    <source>
        <dbReference type="EMBL" id="PMD35558.1"/>
    </source>
</evidence>
<feature type="region of interest" description="Disordered" evidence="1">
    <location>
        <begin position="105"/>
        <end position="127"/>
    </location>
</feature>
<evidence type="ECO:0000256" key="2">
    <source>
        <dbReference type="SAM" id="Phobius"/>
    </source>
</evidence>
<keyword evidence="2" id="KW-0812">Transmembrane</keyword>
<name>A0A2J6RAL4_HYAVF</name>
<feature type="transmembrane region" description="Helical" evidence="2">
    <location>
        <begin position="80"/>
        <end position="101"/>
    </location>
</feature>
<gene>
    <name evidence="3" type="ORF">L207DRAFT_587856</name>
</gene>
<dbReference type="EMBL" id="KZ613952">
    <property type="protein sequence ID" value="PMD35558.1"/>
    <property type="molecule type" value="Genomic_DNA"/>
</dbReference>
<evidence type="ECO:0000313" key="4">
    <source>
        <dbReference type="Proteomes" id="UP000235786"/>
    </source>
</evidence>
<protein>
    <submittedName>
        <fullName evidence="3">Uncharacterized protein</fullName>
    </submittedName>
</protein>
<keyword evidence="2" id="KW-1133">Transmembrane helix</keyword>